<feature type="non-terminal residue" evidence="1">
    <location>
        <position position="1"/>
    </location>
</feature>
<dbReference type="Proteomes" id="UP000824469">
    <property type="component" value="Unassembled WGS sequence"/>
</dbReference>
<accession>A0AA38FEJ6</accession>
<feature type="non-terminal residue" evidence="1">
    <location>
        <position position="71"/>
    </location>
</feature>
<evidence type="ECO:0000313" key="2">
    <source>
        <dbReference type="Proteomes" id="UP000824469"/>
    </source>
</evidence>
<keyword evidence="2" id="KW-1185">Reference proteome</keyword>
<reference evidence="1 2" key="1">
    <citation type="journal article" date="2021" name="Nat. Plants">
        <title>The Taxus genome provides insights into paclitaxel biosynthesis.</title>
        <authorList>
            <person name="Xiong X."/>
            <person name="Gou J."/>
            <person name="Liao Q."/>
            <person name="Li Y."/>
            <person name="Zhou Q."/>
            <person name="Bi G."/>
            <person name="Li C."/>
            <person name="Du R."/>
            <person name="Wang X."/>
            <person name="Sun T."/>
            <person name="Guo L."/>
            <person name="Liang H."/>
            <person name="Lu P."/>
            <person name="Wu Y."/>
            <person name="Zhang Z."/>
            <person name="Ro D.K."/>
            <person name="Shang Y."/>
            <person name="Huang S."/>
            <person name="Yan J."/>
        </authorList>
    </citation>
    <scope>NUCLEOTIDE SEQUENCE [LARGE SCALE GENOMIC DNA]</scope>
    <source>
        <strain evidence="1">Ta-2019</strain>
    </source>
</reference>
<dbReference type="EMBL" id="JAHRHJ020000009">
    <property type="protein sequence ID" value="KAH9303399.1"/>
    <property type="molecule type" value="Genomic_DNA"/>
</dbReference>
<evidence type="ECO:0000313" key="1">
    <source>
        <dbReference type="EMBL" id="KAH9303399.1"/>
    </source>
</evidence>
<dbReference type="AlphaFoldDB" id="A0AA38FEJ6"/>
<protein>
    <submittedName>
        <fullName evidence="1">Uncharacterized protein</fullName>
    </submittedName>
</protein>
<name>A0AA38FEJ6_TAXCH</name>
<comment type="caution">
    <text evidence="1">The sequence shown here is derived from an EMBL/GenBank/DDBJ whole genome shotgun (WGS) entry which is preliminary data.</text>
</comment>
<proteinExistence type="predicted"/>
<organism evidence="1 2">
    <name type="scientific">Taxus chinensis</name>
    <name type="common">Chinese yew</name>
    <name type="synonym">Taxus wallichiana var. chinensis</name>
    <dbReference type="NCBI Taxonomy" id="29808"/>
    <lineage>
        <taxon>Eukaryota</taxon>
        <taxon>Viridiplantae</taxon>
        <taxon>Streptophyta</taxon>
        <taxon>Embryophyta</taxon>
        <taxon>Tracheophyta</taxon>
        <taxon>Spermatophyta</taxon>
        <taxon>Pinopsida</taxon>
        <taxon>Pinidae</taxon>
        <taxon>Conifers II</taxon>
        <taxon>Cupressales</taxon>
        <taxon>Taxaceae</taxon>
        <taxon>Taxus</taxon>
    </lineage>
</organism>
<gene>
    <name evidence="1" type="ORF">KI387_014982</name>
</gene>
<sequence length="71" mass="8516">IIISFDPELEFACSLYQRKAHEILYMIPGSILHFGSVWREKIQKHLWRMVMPEVTLQQPALMQQTTRRFAR</sequence>